<dbReference type="OrthoDB" id="447635at2759"/>
<evidence type="ECO:0000313" key="2">
    <source>
        <dbReference type="EMBL" id="KAA6366515.1"/>
    </source>
</evidence>
<evidence type="ECO:0000313" key="3">
    <source>
        <dbReference type="Proteomes" id="UP000324800"/>
    </source>
</evidence>
<gene>
    <name evidence="2" type="ORF">EZS28_037957</name>
</gene>
<dbReference type="InterPro" id="IPR003615">
    <property type="entry name" value="HNH_nuc"/>
</dbReference>
<dbReference type="AlphaFoldDB" id="A0A5J4UA18"/>
<dbReference type="Proteomes" id="UP000324800">
    <property type="component" value="Unassembled WGS sequence"/>
</dbReference>
<dbReference type="Gene3D" id="3.90.75.20">
    <property type="match status" value="1"/>
</dbReference>
<accession>A0A5J4UA18</accession>
<dbReference type="SUPFAM" id="SSF54060">
    <property type="entry name" value="His-Me finger endonucleases"/>
    <property type="match status" value="1"/>
</dbReference>
<evidence type="ECO:0000259" key="1">
    <source>
        <dbReference type="Pfam" id="PF13392"/>
    </source>
</evidence>
<sequence>MERERERLQEFERVQQLQRLQEWRNLPSFPDYEIIAQEPHTIRRRKDKQEAPIKIEDGYKKIELNDKFYCLHRIIANVFMPKSIPEYCRFIKHKDKDTLNNSVDNLEWVDELQTNSKPQTQTIDAAADGSVVIKIVISKI</sequence>
<proteinExistence type="predicted"/>
<name>A0A5J4UA18_9EUKA</name>
<dbReference type="Pfam" id="PF13392">
    <property type="entry name" value="HNH_3"/>
    <property type="match status" value="1"/>
</dbReference>
<organism evidence="2 3">
    <name type="scientific">Streblomastix strix</name>
    <dbReference type="NCBI Taxonomy" id="222440"/>
    <lineage>
        <taxon>Eukaryota</taxon>
        <taxon>Metamonada</taxon>
        <taxon>Preaxostyla</taxon>
        <taxon>Oxymonadida</taxon>
        <taxon>Streblomastigidae</taxon>
        <taxon>Streblomastix</taxon>
    </lineage>
</organism>
<feature type="domain" description="HNH nuclease" evidence="1">
    <location>
        <begin position="71"/>
        <end position="109"/>
    </location>
</feature>
<dbReference type="EMBL" id="SNRW01019301">
    <property type="protein sequence ID" value="KAA6366515.1"/>
    <property type="molecule type" value="Genomic_DNA"/>
</dbReference>
<comment type="caution">
    <text evidence="2">The sequence shown here is derived from an EMBL/GenBank/DDBJ whole genome shotgun (WGS) entry which is preliminary data.</text>
</comment>
<protein>
    <recommendedName>
        <fullName evidence="1">HNH nuclease domain-containing protein</fullName>
    </recommendedName>
</protein>
<dbReference type="InterPro" id="IPR044925">
    <property type="entry name" value="His-Me_finger_sf"/>
</dbReference>
<reference evidence="2 3" key="1">
    <citation type="submission" date="2019-03" db="EMBL/GenBank/DDBJ databases">
        <title>Single cell metagenomics reveals metabolic interactions within the superorganism composed of flagellate Streblomastix strix and complex community of Bacteroidetes bacteria on its surface.</title>
        <authorList>
            <person name="Treitli S.C."/>
            <person name="Kolisko M."/>
            <person name="Husnik F."/>
            <person name="Keeling P."/>
            <person name="Hampl V."/>
        </authorList>
    </citation>
    <scope>NUCLEOTIDE SEQUENCE [LARGE SCALE GENOMIC DNA]</scope>
    <source>
        <strain evidence="2">ST1C</strain>
    </source>
</reference>